<proteinExistence type="predicted"/>
<dbReference type="Proteomes" id="UP001163336">
    <property type="component" value="Chromosome"/>
</dbReference>
<evidence type="ECO:0000313" key="2">
    <source>
        <dbReference type="Proteomes" id="UP001163336"/>
    </source>
</evidence>
<dbReference type="Pfam" id="PF07507">
    <property type="entry name" value="WavE"/>
    <property type="match status" value="1"/>
</dbReference>
<accession>A0ABM8C1G7</accession>
<dbReference type="InterPro" id="IPR011122">
    <property type="entry name" value="WavE"/>
</dbReference>
<keyword evidence="2" id="KW-1185">Reference proteome</keyword>
<organism evidence="1 2">
    <name type="scientific">Massilia varians</name>
    <dbReference type="NCBI Taxonomy" id="457921"/>
    <lineage>
        <taxon>Bacteria</taxon>
        <taxon>Pseudomonadati</taxon>
        <taxon>Pseudomonadota</taxon>
        <taxon>Betaproteobacteria</taxon>
        <taxon>Burkholderiales</taxon>
        <taxon>Oxalobacteraceae</taxon>
        <taxon>Telluria group</taxon>
        <taxon>Massilia</taxon>
    </lineage>
</organism>
<sequence>MKTSDITLVFQGAFKPYVTRERDAFVRNIRMTRQVLPGARIVLSTWEGTDVPHNAGVDTVVLSPDPGPLAPLKLDDDKANNANRQLASTRAGLTAVRTPYAVKLRTDCFLEHAGFLDFAAEQRRRDGGRERLLACSFFTLDPLMFERLPYHLSDWFHFGPTELLRAYWSAAPMDARDARHYEQRPHPPGASIFERRFRARFAVEQHLCTQFAGARGYACPRALNDTSEAVLRDHARFMAHEVILLDPWQIGLVFPKYAWVGASRFQCMNNLMHLDWVALQGPELAGFQDAAGLRRLIRARARSKRLTALAFRHSRLLHGLLFDPQHSSEPVRRMVSRLARHL</sequence>
<dbReference type="EMBL" id="AP026966">
    <property type="protein sequence ID" value="BDT57026.1"/>
    <property type="molecule type" value="Genomic_DNA"/>
</dbReference>
<evidence type="ECO:0008006" key="3">
    <source>
        <dbReference type="Google" id="ProtNLM"/>
    </source>
</evidence>
<gene>
    <name evidence="1" type="ORF">MasN3_05200</name>
</gene>
<protein>
    <recommendedName>
        <fullName evidence="3">WavE lipopolysaccharide synthesis</fullName>
    </recommendedName>
</protein>
<evidence type="ECO:0000313" key="1">
    <source>
        <dbReference type="EMBL" id="BDT57026.1"/>
    </source>
</evidence>
<name>A0ABM8C1G7_9BURK</name>
<dbReference type="RefSeq" id="WP_281912058.1">
    <property type="nucleotide sequence ID" value="NZ_AP026966.1"/>
</dbReference>
<reference evidence="1" key="1">
    <citation type="submission" date="2022-11" db="EMBL/GenBank/DDBJ databases">
        <title>Isolation and characterization of PLA-degrading bacterium Massilia sp. from Antarctic soil.</title>
        <authorList>
            <person name="Sato K."/>
            <person name="Gomez-Fuentes C."/>
            <person name="Ahmad S.A."/>
            <person name="Zulkharnain A."/>
        </authorList>
    </citation>
    <scope>NUCLEOTIDE SEQUENCE</scope>
    <source>
        <strain evidence="1">N-3</strain>
    </source>
</reference>